<dbReference type="PANTHER" id="PTHR38463">
    <property type="entry name" value="STRESS RESPONSE PROTEIN YSNF"/>
    <property type="match status" value="1"/>
</dbReference>
<dbReference type="InterPro" id="IPR014747">
    <property type="entry name" value="Bac_photo_RC_H_C"/>
</dbReference>
<reference evidence="5 6" key="1">
    <citation type="submission" date="2018-06" db="EMBL/GenBank/DDBJ databases">
        <title>Genomic Encyclopedia of Type Strains, Phase IV (KMG-IV): sequencing the most valuable type-strain genomes for metagenomic binning, comparative biology and taxonomic classification.</title>
        <authorList>
            <person name="Goeker M."/>
        </authorList>
    </citation>
    <scope>NUCLEOTIDE SEQUENCE [LARGE SCALE GENOMIC DNA]</scope>
    <source>
        <strain evidence="5 6">DSM 18048</strain>
    </source>
</reference>
<dbReference type="InterPro" id="IPR011033">
    <property type="entry name" value="PRC_barrel-like_sf"/>
</dbReference>
<feature type="compositionally biased region" description="Polar residues" evidence="2">
    <location>
        <begin position="116"/>
        <end position="125"/>
    </location>
</feature>
<dbReference type="InterPro" id="IPR052967">
    <property type="entry name" value="Stress_Response_Assoc"/>
</dbReference>
<evidence type="ECO:0000313" key="5">
    <source>
        <dbReference type="EMBL" id="PYE52872.1"/>
    </source>
</evidence>
<dbReference type="EMBL" id="QJSX01000011">
    <property type="protein sequence ID" value="PYE52872.1"/>
    <property type="molecule type" value="Genomic_DNA"/>
</dbReference>
<dbReference type="InterPro" id="IPR027275">
    <property type="entry name" value="PRC-brl_dom"/>
</dbReference>
<sequence length="587" mass="64962">MAFLVPLSDLMRERDELRTDHLDHPMGHPLYVIGGANVGKVHDVLVDPSGGHVRYLVVRSGSMLHHKDLLVPVGLARIEDDAVYLEALTREQFLDLRPYTPGEALEGPGDARGPTAPSSSYTNPNFPSPTTAPTPLPATASEDLFRTPERLRLLEERLVVDKRRVPIGSVEVGKHVETRSEHVSVPLTREVVEIRRHPVEDERRADGVGIGQGSATLRVDVEAERAAVHKRAFMTEEVEVGKRAVVETHTVTETVGREVLDVKHIEASDDRTPLGIRAQNFDSPTENPDGTAVLFTSERRASEWPRALVLAVPILAAGGALFLLNRRRQSANIANGDTAMTNTDHGTPIVATTERPVDAHLEVHEMHDAREVARDAARDLVSDAREASTAITEQRSRDVSDVIGQELRRELPPLVAAVTTEMKRLLSTHERDVTSRLERQEARLVELDERLSHVKVHLSARPRGGSFPVGLALLAVGSYFLWRQPQLRERLQSLVARRSQDAAKSEKQEATEITNERPAFLTPSPMDDLRNEFIEAGNTVRKNVSNAHGARGVFDDLGDDSVADGTPGETALRRTNDDVRREPRDKR</sequence>
<comment type="caution">
    <text evidence="5">The sequence shown here is derived from an EMBL/GenBank/DDBJ whole genome shotgun (WGS) entry which is preliminary data.</text>
</comment>
<evidence type="ECO:0000313" key="6">
    <source>
        <dbReference type="Proteomes" id="UP000248326"/>
    </source>
</evidence>
<feature type="compositionally biased region" description="Pro residues" evidence="2">
    <location>
        <begin position="126"/>
        <end position="136"/>
    </location>
</feature>
<evidence type="ECO:0000256" key="1">
    <source>
        <dbReference type="SAM" id="Coils"/>
    </source>
</evidence>
<evidence type="ECO:0000259" key="4">
    <source>
        <dbReference type="Pfam" id="PF09557"/>
    </source>
</evidence>
<dbReference type="PANTHER" id="PTHR38463:SF1">
    <property type="entry name" value="STRESS RESPONSE PROTEIN YSNF"/>
    <property type="match status" value="1"/>
</dbReference>
<dbReference type="GO" id="GO:0030077">
    <property type="term" value="C:plasma membrane light-harvesting complex"/>
    <property type="evidence" value="ECO:0007669"/>
    <property type="project" value="InterPro"/>
</dbReference>
<dbReference type="NCBIfam" id="TIGR02271">
    <property type="entry name" value="YsnF/AvaK domain"/>
    <property type="match status" value="1"/>
</dbReference>
<gene>
    <name evidence="5" type="ORF">DES52_11144</name>
</gene>
<evidence type="ECO:0000259" key="3">
    <source>
        <dbReference type="Pfam" id="PF05239"/>
    </source>
</evidence>
<dbReference type="Pfam" id="PF05239">
    <property type="entry name" value="PRC"/>
    <property type="match status" value="1"/>
</dbReference>
<keyword evidence="6" id="KW-1185">Reference proteome</keyword>
<feature type="coiled-coil region" evidence="1">
    <location>
        <begin position="430"/>
        <end position="457"/>
    </location>
</feature>
<feature type="domain" description="DUF2382" evidence="4">
    <location>
        <begin position="151"/>
        <end position="262"/>
    </location>
</feature>
<dbReference type="AlphaFoldDB" id="A0A318S3A5"/>
<dbReference type="InterPro" id="IPR019060">
    <property type="entry name" value="DUF2382"/>
</dbReference>
<feature type="region of interest" description="Disordered" evidence="2">
    <location>
        <begin position="502"/>
        <end position="527"/>
    </location>
</feature>
<feature type="region of interest" description="Disordered" evidence="2">
    <location>
        <begin position="544"/>
        <end position="587"/>
    </location>
</feature>
<evidence type="ECO:0000256" key="2">
    <source>
        <dbReference type="SAM" id="MobiDB-lite"/>
    </source>
</evidence>
<keyword evidence="1" id="KW-0175">Coiled coil</keyword>
<dbReference type="GO" id="GO:0019684">
    <property type="term" value="P:photosynthesis, light reaction"/>
    <property type="evidence" value="ECO:0007669"/>
    <property type="project" value="InterPro"/>
</dbReference>
<feature type="region of interest" description="Disordered" evidence="2">
    <location>
        <begin position="99"/>
        <end position="144"/>
    </location>
</feature>
<feature type="compositionally biased region" description="Basic and acidic residues" evidence="2">
    <location>
        <begin position="571"/>
        <end position="587"/>
    </location>
</feature>
<dbReference type="OrthoDB" id="9793882at2"/>
<accession>A0A318S3A5</accession>
<feature type="domain" description="PRC-barrel" evidence="3">
    <location>
        <begin position="29"/>
        <end position="89"/>
    </location>
</feature>
<dbReference type="RefSeq" id="WP_110887454.1">
    <property type="nucleotide sequence ID" value="NZ_QJSX01000011.1"/>
</dbReference>
<dbReference type="SUPFAM" id="SSF50346">
    <property type="entry name" value="PRC-barrel domain"/>
    <property type="match status" value="1"/>
</dbReference>
<organism evidence="5 6">
    <name type="scientific">Deinococcus yavapaiensis KR-236</name>
    <dbReference type="NCBI Taxonomy" id="694435"/>
    <lineage>
        <taxon>Bacteria</taxon>
        <taxon>Thermotogati</taxon>
        <taxon>Deinococcota</taxon>
        <taxon>Deinococci</taxon>
        <taxon>Deinococcales</taxon>
        <taxon>Deinococcaceae</taxon>
        <taxon>Deinococcus</taxon>
    </lineage>
</organism>
<name>A0A318S3A5_9DEIO</name>
<dbReference type="Gene3D" id="3.90.50.10">
    <property type="entry name" value="Photosynthetic Reaction Center, subunit H, domain 2"/>
    <property type="match status" value="1"/>
</dbReference>
<dbReference type="Proteomes" id="UP000248326">
    <property type="component" value="Unassembled WGS sequence"/>
</dbReference>
<dbReference type="Pfam" id="PF09557">
    <property type="entry name" value="DUF2382"/>
    <property type="match status" value="1"/>
</dbReference>
<protein>
    <submittedName>
        <fullName evidence="5">Uncharacterized protein (TIGR02271 family)</fullName>
    </submittedName>
</protein>
<proteinExistence type="predicted"/>